<dbReference type="EMBL" id="FNJK01000002">
    <property type="protein sequence ID" value="SDO77298.1"/>
    <property type="molecule type" value="Genomic_DNA"/>
</dbReference>
<dbReference type="Proteomes" id="UP000183816">
    <property type="component" value="Unassembled WGS sequence"/>
</dbReference>
<proteinExistence type="predicted"/>
<dbReference type="AlphaFoldDB" id="A0A1H0M9W5"/>
<keyword evidence="1" id="KW-0812">Transmembrane</keyword>
<reference evidence="2 3" key="1">
    <citation type="submission" date="2016-10" db="EMBL/GenBank/DDBJ databases">
        <authorList>
            <person name="de Groot N.N."/>
        </authorList>
    </citation>
    <scope>NUCLEOTIDE SEQUENCE [LARGE SCALE GENOMIC DNA]</scope>
    <source>
        <strain evidence="2 3">Sb04</strain>
    </source>
</reference>
<evidence type="ECO:0000313" key="3">
    <source>
        <dbReference type="Proteomes" id="UP000183816"/>
    </source>
</evidence>
<evidence type="ECO:0000256" key="1">
    <source>
        <dbReference type="SAM" id="Phobius"/>
    </source>
</evidence>
<feature type="transmembrane region" description="Helical" evidence="1">
    <location>
        <begin position="21"/>
        <end position="39"/>
    </location>
</feature>
<keyword evidence="1" id="KW-1133">Transmembrane helix</keyword>
<sequence>MFEKLSLMSAKNFVTVLKIRLLLYYLLEALFIGLYFYFALSKKQYSVGCVMLLIAFIIIMLNQLMMAIILSQRNNILIERLELQKFKSLIETIYSKQLAKGKIKLKKERLDFYLSKAKVLFYQGNFEESLKSLGLLQKNDFLGLNSEIWMLDYYYLLYLNNIFLEKTFSAEKILSEISKINGGEKVQLQKKEYSQEVNALNDIFVLKQNNAFFEILPNRNKLGLVTSIYYSGMNNYFQNEFKKAKENFQKIANENPELFYVREAKKYLEELDDE</sequence>
<name>A0A1H0M9W5_STREI</name>
<gene>
    <name evidence="2" type="ORF">SAMN05216347_102259</name>
</gene>
<dbReference type="RefSeq" id="WP_074482033.1">
    <property type="nucleotide sequence ID" value="NZ_FNJK01000002.1"/>
</dbReference>
<evidence type="ECO:0000313" key="2">
    <source>
        <dbReference type="EMBL" id="SDO77298.1"/>
    </source>
</evidence>
<feature type="transmembrane region" description="Helical" evidence="1">
    <location>
        <begin position="45"/>
        <end position="70"/>
    </location>
</feature>
<organism evidence="2 3">
    <name type="scientific">Streptococcus equinus</name>
    <name type="common">Streptococcus bovis</name>
    <dbReference type="NCBI Taxonomy" id="1335"/>
    <lineage>
        <taxon>Bacteria</taxon>
        <taxon>Bacillati</taxon>
        <taxon>Bacillota</taxon>
        <taxon>Bacilli</taxon>
        <taxon>Lactobacillales</taxon>
        <taxon>Streptococcaceae</taxon>
        <taxon>Streptococcus</taxon>
    </lineage>
</organism>
<protein>
    <submittedName>
        <fullName evidence="2">Uncharacterized protein</fullName>
    </submittedName>
</protein>
<keyword evidence="1" id="KW-0472">Membrane</keyword>
<accession>A0A1H0M9W5</accession>
<dbReference type="OrthoDB" id="2215609at2"/>